<dbReference type="Gene3D" id="1.10.260.40">
    <property type="entry name" value="lambda repressor-like DNA-binding domains"/>
    <property type="match status" value="1"/>
</dbReference>
<dbReference type="RefSeq" id="WP_098407108.1">
    <property type="nucleotide sequence ID" value="NZ_PDJE01000001.1"/>
</dbReference>
<dbReference type="SMART" id="SM00530">
    <property type="entry name" value="HTH_XRE"/>
    <property type="match status" value="1"/>
</dbReference>
<evidence type="ECO:0000313" key="3">
    <source>
        <dbReference type="Proteomes" id="UP000221369"/>
    </source>
</evidence>
<dbReference type="InterPro" id="IPR010982">
    <property type="entry name" value="Lambda_DNA-bd_dom_sf"/>
</dbReference>
<dbReference type="PROSITE" id="PS50943">
    <property type="entry name" value="HTH_CROC1"/>
    <property type="match status" value="1"/>
</dbReference>
<accession>A0A2A9DVQ5</accession>
<dbReference type="GO" id="GO:0003677">
    <property type="term" value="F:DNA binding"/>
    <property type="evidence" value="ECO:0007669"/>
    <property type="project" value="InterPro"/>
</dbReference>
<sequence length="190" mass="20671">MTVAKQLKRARLNAGTTLRSAATNAGLAPSNLSEIENGRRDPATRLASRIAGSLGYRLALIPQYNRASAAEVADVIAAAERDQVAYRVFLQLADDLATVDPTARVLLTAEEPGLTKTRWDDAIAALVEMRLLEVGAPVPVWAQDRGVGSADEWEPQRTRFPVAYSTDIEDVPMQFRKRGILITEAELTSV</sequence>
<dbReference type="EMBL" id="PDJE01000001">
    <property type="protein sequence ID" value="PFG30683.1"/>
    <property type="molecule type" value="Genomic_DNA"/>
</dbReference>
<dbReference type="AlphaFoldDB" id="A0A2A9DVQ5"/>
<protein>
    <submittedName>
        <fullName evidence="2">Helix-turn-helix protein</fullName>
    </submittedName>
</protein>
<organism evidence="2 3">
    <name type="scientific">Paramicrobacterium agarici</name>
    <dbReference type="NCBI Taxonomy" id="630514"/>
    <lineage>
        <taxon>Bacteria</taxon>
        <taxon>Bacillati</taxon>
        <taxon>Actinomycetota</taxon>
        <taxon>Actinomycetes</taxon>
        <taxon>Micrococcales</taxon>
        <taxon>Microbacteriaceae</taxon>
        <taxon>Paramicrobacterium</taxon>
    </lineage>
</organism>
<keyword evidence="3" id="KW-1185">Reference proteome</keyword>
<proteinExistence type="predicted"/>
<feature type="domain" description="HTH cro/C1-type" evidence="1">
    <location>
        <begin position="7"/>
        <end position="61"/>
    </location>
</feature>
<name>A0A2A9DVQ5_9MICO</name>
<dbReference type="Proteomes" id="UP000221369">
    <property type="component" value="Unassembled WGS sequence"/>
</dbReference>
<dbReference type="InterPro" id="IPR001387">
    <property type="entry name" value="Cro/C1-type_HTH"/>
</dbReference>
<reference evidence="2 3" key="1">
    <citation type="submission" date="2017-10" db="EMBL/GenBank/DDBJ databases">
        <title>Sequencing the genomes of 1000 actinobacteria strains.</title>
        <authorList>
            <person name="Klenk H.-P."/>
        </authorList>
    </citation>
    <scope>NUCLEOTIDE SEQUENCE [LARGE SCALE GENOMIC DNA]</scope>
    <source>
        <strain evidence="2 3">DSM 21798</strain>
    </source>
</reference>
<dbReference type="CDD" id="cd00093">
    <property type="entry name" value="HTH_XRE"/>
    <property type="match status" value="1"/>
</dbReference>
<dbReference type="SUPFAM" id="SSF47413">
    <property type="entry name" value="lambda repressor-like DNA-binding domains"/>
    <property type="match status" value="1"/>
</dbReference>
<comment type="caution">
    <text evidence="2">The sequence shown here is derived from an EMBL/GenBank/DDBJ whole genome shotgun (WGS) entry which is preliminary data.</text>
</comment>
<evidence type="ECO:0000259" key="1">
    <source>
        <dbReference type="PROSITE" id="PS50943"/>
    </source>
</evidence>
<dbReference type="Pfam" id="PF01381">
    <property type="entry name" value="HTH_3"/>
    <property type="match status" value="1"/>
</dbReference>
<evidence type="ECO:0000313" key="2">
    <source>
        <dbReference type="EMBL" id="PFG30683.1"/>
    </source>
</evidence>
<gene>
    <name evidence="2" type="ORF">ATJ78_1618</name>
</gene>